<dbReference type="GO" id="GO:0016020">
    <property type="term" value="C:membrane"/>
    <property type="evidence" value="ECO:0007669"/>
    <property type="project" value="UniProtKB-SubCell"/>
</dbReference>
<keyword evidence="3 6" id="KW-0812">Transmembrane</keyword>
<proteinExistence type="predicted"/>
<evidence type="ECO:0000256" key="1">
    <source>
        <dbReference type="ARBA" id="ARBA00004141"/>
    </source>
</evidence>
<keyword evidence="5 6" id="KW-0472">Membrane</keyword>
<dbReference type="Proteomes" id="UP000267536">
    <property type="component" value="Unassembled WGS sequence"/>
</dbReference>
<organism evidence="7 8">
    <name type="scientific">Gordonia oryzae</name>
    <dbReference type="NCBI Taxonomy" id="2487349"/>
    <lineage>
        <taxon>Bacteria</taxon>
        <taxon>Bacillati</taxon>
        <taxon>Actinomycetota</taxon>
        <taxon>Actinomycetes</taxon>
        <taxon>Mycobacteriales</taxon>
        <taxon>Gordoniaceae</taxon>
        <taxon>Gordonia</taxon>
    </lineage>
</organism>
<evidence type="ECO:0000256" key="5">
    <source>
        <dbReference type="ARBA" id="ARBA00023136"/>
    </source>
</evidence>
<dbReference type="InterPro" id="IPR002293">
    <property type="entry name" value="AA/rel_permease1"/>
</dbReference>
<feature type="transmembrane region" description="Helical" evidence="6">
    <location>
        <begin position="291"/>
        <end position="315"/>
    </location>
</feature>
<feature type="transmembrane region" description="Helical" evidence="6">
    <location>
        <begin position="387"/>
        <end position="406"/>
    </location>
</feature>
<feature type="transmembrane region" description="Helical" evidence="6">
    <location>
        <begin position="335"/>
        <end position="358"/>
    </location>
</feature>
<dbReference type="Pfam" id="PF13520">
    <property type="entry name" value="AA_permease_2"/>
    <property type="match status" value="1"/>
</dbReference>
<comment type="subcellular location">
    <subcellularLocation>
        <location evidence="1">Membrane</location>
        <topology evidence="1">Multi-pass membrane protein</topology>
    </subcellularLocation>
</comment>
<protein>
    <submittedName>
        <fullName evidence="7">Amino acid permease</fullName>
    </submittedName>
</protein>
<evidence type="ECO:0000313" key="8">
    <source>
        <dbReference type="Proteomes" id="UP000267536"/>
    </source>
</evidence>
<evidence type="ECO:0000313" key="7">
    <source>
        <dbReference type="EMBL" id="RPA57311.1"/>
    </source>
</evidence>
<dbReference type="RefSeq" id="WP_123932436.1">
    <property type="nucleotide sequence ID" value="NZ_JBPSDP010000018.1"/>
</dbReference>
<gene>
    <name evidence="7" type="ORF">EF294_18780</name>
</gene>
<dbReference type="Gene3D" id="1.20.1740.10">
    <property type="entry name" value="Amino acid/polyamine transporter I"/>
    <property type="match status" value="1"/>
</dbReference>
<keyword evidence="2" id="KW-0813">Transport</keyword>
<dbReference type="AlphaFoldDB" id="A0A3N4GE40"/>
<feature type="transmembrane region" description="Helical" evidence="6">
    <location>
        <begin position="121"/>
        <end position="145"/>
    </location>
</feature>
<feature type="transmembrane region" description="Helical" evidence="6">
    <location>
        <begin position="165"/>
        <end position="184"/>
    </location>
</feature>
<feature type="transmembrane region" description="Helical" evidence="6">
    <location>
        <begin position="412"/>
        <end position="432"/>
    </location>
</feature>
<feature type="transmembrane region" description="Helical" evidence="6">
    <location>
        <begin position="444"/>
        <end position="463"/>
    </location>
</feature>
<evidence type="ECO:0000256" key="4">
    <source>
        <dbReference type="ARBA" id="ARBA00022989"/>
    </source>
</evidence>
<feature type="transmembrane region" description="Helical" evidence="6">
    <location>
        <begin position="77"/>
        <end position="100"/>
    </location>
</feature>
<feature type="transmembrane region" description="Helical" evidence="6">
    <location>
        <begin position="196"/>
        <end position="214"/>
    </location>
</feature>
<feature type="transmembrane region" description="Helical" evidence="6">
    <location>
        <begin position="50"/>
        <end position="71"/>
    </location>
</feature>
<feature type="transmembrane region" description="Helical" evidence="6">
    <location>
        <begin position="248"/>
        <end position="270"/>
    </location>
</feature>
<dbReference type="PIRSF" id="PIRSF006060">
    <property type="entry name" value="AA_transporter"/>
    <property type="match status" value="1"/>
</dbReference>
<dbReference type="OrthoDB" id="9762947at2"/>
<dbReference type="EMBL" id="RKMH01000017">
    <property type="protein sequence ID" value="RPA57311.1"/>
    <property type="molecule type" value="Genomic_DNA"/>
</dbReference>
<name>A0A3N4GE40_9ACTN</name>
<sequence>MTERPSTERPGTQSRGIFRKKSVDTVIHQNDEGHQLEGGRLKQALRTRDLIGFGVGMVIGTGIFTLTGVQAKNNAGPAIMISFVVAGVIALFAAFCYAELASAVPTAGSSYTYAYTTLGEIIAWIIGWDLILEFALGAAVVSRGWSGYLQDVFNLPTTFFGESSTVNLGAVAIALVLGVVATIGIKESGWLTNALVYLKVSICVFIIIAGLFFIKAANYTPFIPPAQPTGGDGGLRQPLWQWATGVEATAFGVAGVLFASAVVFFSYSGFEIVANLGEETKNPARAMTRGLLGTLLICTVLYVGVCFVVVGMVHYTDLSEGAPLSDAFNQVGLSWAGVLVGIAAVAGLTSVILVDIVGMSRIGFALARDGLVPHSAGKIHPKWQTPYRITMLTTAVVVLLGAFVPLSALAEMVSIGTLFAFLVVSIAVPVLRRTQPEMKRPFRVPWSPVLPIISAICCAGLMVNLAIETWIRFVVWLVIGLGIYFFYGRTHSNLARANRDWSITAEESPAS</sequence>
<dbReference type="PANTHER" id="PTHR43243">
    <property type="entry name" value="INNER MEMBRANE TRANSPORTER YGJI-RELATED"/>
    <property type="match status" value="1"/>
</dbReference>
<comment type="caution">
    <text evidence="7">The sequence shown here is derived from an EMBL/GenBank/DDBJ whole genome shotgun (WGS) entry which is preliminary data.</text>
</comment>
<evidence type="ECO:0000256" key="6">
    <source>
        <dbReference type="SAM" id="Phobius"/>
    </source>
</evidence>
<evidence type="ECO:0000256" key="3">
    <source>
        <dbReference type="ARBA" id="ARBA00022692"/>
    </source>
</evidence>
<dbReference type="PANTHER" id="PTHR43243:SF4">
    <property type="entry name" value="CATIONIC AMINO ACID TRANSPORTER 4"/>
    <property type="match status" value="1"/>
</dbReference>
<keyword evidence="8" id="KW-1185">Reference proteome</keyword>
<keyword evidence="4 6" id="KW-1133">Transmembrane helix</keyword>
<accession>A0A3N4GE40</accession>
<evidence type="ECO:0000256" key="2">
    <source>
        <dbReference type="ARBA" id="ARBA00022448"/>
    </source>
</evidence>
<feature type="transmembrane region" description="Helical" evidence="6">
    <location>
        <begin position="469"/>
        <end position="487"/>
    </location>
</feature>
<reference evidence="7 8" key="1">
    <citation type="submission" date="2018-11" db="EMBL/GenBank/DDBJ databases">
        <title>Draft genome sequence of Gordonia sp. RS15-1S isolated from rice stems.</title>
        <authorList>
            <person name="Muangham S."/>
        </authorList>
    </citation>
    <scope>NUCLEOTIDE SEQUENCE [LARGE SCALE GENOMIC DNA]</scope>
    <source>
        <strain evidence="7 8">RS15-1S</strain>
    </source>
</reference>
<dbReference type="GO" id="GO:0015171">
    <property type="term" value="F:amino acid transmembrane transporter activity"/>
    <property type="evidence" value="ECO:0007669"/>
    <property type="project" value="TreeGrafter"/>
</dbReference>